<evidence type="ECO:0000313" key="2">
    <source>
        <dbReference type="EMBL" id="MBB5018505.1"/>
    </source>
</evidence>
<dbReference type="SUPFAM" id="SSF51261">
    <property type="entry name" value="Duplicated hybrid motif"/>
    <property type="match status" value="1"/>
</dbReference>
<dbReference type="RefSeq" id="WP_184037887.1">
    <property type="nucleotide sequence ID" value="NZ_JACHHY010000009.1"/>
</dbReference>
<protein>
    <submittedName>
        <fullName evidence="2">Murein DD-endopeptidase MepM/ murein hydrolase activator NlpD</fullName>
    </submittedName>
</protein>
<dbReference type="PANTHER" id="PTHR21666:SF270">
    <property type="entry name" value="MUREIN HYDROLASE ACTIVATOR ENVC"/>
    <property type="match status" value="1"/>
</dbReference>
<evidence type="ECO:0000313" key="3">
    <source>
        <dbReference type="Proteomes" id="UP000575898"/>
    </source>
</evidence>
<dbReference type="PANTHER" id="PTHR21666">
    <property type="entry name" value="PEPTIDASE-RELATED"/>
    <property type="match status" value="1"/>
</dbReference>
<dbReference type="CDD" id="cd12797">
    <property type="entry name" value="M23_peptidase"/>
    <property type="match status" value="1"/>
</dbReference>
<keyword evidence="2" id="KW-0378">Hydrolase</keyword>
<dbReference type="InterPro" id="IPR050570">
    <property type="entry name" value="Cell_wall_metabolism_enzyme"/>
</dbReference>
<dbReference type="AlphaFoldDB" id="A0A840MLZ4"/>
<dbReference type="EMBL" id="JACHHY010000009">
    <property type="protein sequence ID" value="MBB5018505.1"/>
    <property type="molecule type" value="Genomic_DNA"/>
</dbReference>
<feature type="domain" description="M23ase beta-sheet core" evidence="1">
    <location>
        <begin position="109"/>
        <end position="168"/>
    </location>
</feature>
<dbReference type="Gene3D" id="2.70.70.10">
    <property type="entry name" value="Glucose Permease (Domain IIA)"/>
    <property type="match status" value="1"/>
</dbReference>
<dbReference type="InterPro" id="IPR016047">
    <property type="entry name" value="M23ase_b-sheet_dom"/>
</dbReference>
<accession>A0A840MLZ4</accession>
<dbReference type="InterPro" id="IPR011055">
    <property type="entry name" value="Dup_hybrid_motif"/>
</dbReference>
<dbReference type="Pfam" id="PF01551">
    <property type="entry name" value="Peptidase_M23"/>
    <property type="match status" value="1"/>
</dbReference>
<keyword evidence="3" id="KW-1185">Reference proteome</keyword>
<dbReference type="GO" id="GO:0004222">
    <property type="term" value="F:metalloendopeptidase activity"/>
    <property type="evidence" value="ECO:0007669"/>
    <property type="project" value="TreeGrafter"/>
</dbReference>
<gene>
    <name evidence="2" type="ORF">HNQ59_001794</name>
</gene>
<sequence length="210" mass="22875">MSQSLILNPPVHGQWAILNPPGHPKLAFDFLAVDDQRSPYNGVSLLQHIFATISVDATLAWGKPVFAVMDGTVVATSDGTPDRQRISMARDLFRLMFFGPKIAPPFSALGGNHVILKCGDVYPLYAHLKKGSVCVRPGDIVRSGDQLGLVGNSGSSLQPHLHFQVMATPEPFPLFKNLVPFVISSAQKRMNGKWQSVEREALANGVHLQL</sequence>
<dbReference type="Proteomes" id="UP000575898">
    <property type="component" value="Unassembled WGS sequence"/>
</dbReference>
<comment type="caution">
    <text evidence="2">The sequence shown here is derived from an EMBL/GenBank/DDBJ whole genome shotgun (WGS) entry which is preliminary data.</text>
</comment>
<name>A0A840MLZ4_9PROT</name>
<proteinExistence type="predicted"/>
<reference evidence="2 3" key="1">
    <citation type="submission" date="2020-08" db="EMBL/GenBank/DDBJ databases">
        <title>Genomic Encyclopedia of Type Strains, Phase IV (KMG-IV): sequencing the most valuable type-strain genomes for metagenomic binning, comparative biology and taxonomic classification.</title>
        <authorList>
            <person name="Goeker M."/>
        </authorList>
    </citation>
    <scope>NUCLEOTIDE SEQUENCE [LARGE SCALE GENOMIC DNA]</scope>
    <source>
        <strain evidence="2 3">DSM 27165</strain>
    </source>
</reference>
<evidence type="ECO:0000259" key="1">
    <source>
        <dbReference type="Pfam" id="PF01551"/>
    </source>
</evidence>
<organism evidence="2 3">
    <name type="scientific">Chitinivorax tropicus</name>
    <dbReference type="NCBI Taxonomy" id="714531"/>
    <lineage>
        <taxon>Bacteria</taxon>
        <taxon>Pseudomonadati</taxon>
        <taxon>Pseudomonadota</taxon>
        <taxon>Betaproteobacteria</taxon>
        <taxon>Chitinivorax</taxon>
    </lineage>
</organism>